<reference evidence="8" key="1">
    <citation type="submission" date="2024-04" db="EMBL/GenBank/DDBJ databases">
        <authorList>
            <person name="Shaw F."/>
            <person name="Minotto A."/>
        </authorList>
    </citation>
    <scope>NUCLEOTIDE SEQUENCE [LARGE SCALE GENOMIC DNA]</scope>
</reference>
<dbReference type="PANTHER" id="PTHR43900">
    <property type="entry name" value="GLUTATHIONE S-TRANSFERASE RHO"/>
    <property type="match status" value="1"/>
</dbReference>
<evidence type="ECO:0000256" key="3">
    <source>
        <dbReference type="ARBA" id="ARBA00047960"/>
    </source>
</evidence>
<proteinExistence type="inferred from homology"/>
<dbReference type="PANTHER" id="PTHR43900:SF3">
    <property type="entry name" value="GLUTATHIONE S-TRANSFERASE RHO"/>
    <property type="match status" value="1"/>
</dbReference>
<dbReference type="InterPro" id="IPR010987">
    <property type="entry name" value="Glutathione-S-Trfase_C-like"/>
</dbReference>
<gene>
    <name evidence="7" type="ORF">GFSPODELE1_LOCUS5338</name>
</gene>
<dbReference type="Gene3D" id="3.40.30.10">
    <property type="entry name" value="Glutaredoxin"/>
    <property type="match status" value="1"/>
</dbReference>
<dbReference type="Pfam" id="PF02798">
    <property type="entry name" value="GST_N"/>
    <property type="match status" value="1"/>
</dbReference>
<evidence type="ECO:0000313" key="7">
    <source>
        <dbReference type="EMBL" id="CAL1705243.1"/>
    </source>
</evidence>
<dbReference type="Pfam" id="PF00043">
    <property type="entry name" value="GST_C"/>
    <property type="match status" value="1"/>
</dbReference>
<dbReference type="SUPFAM" id="SSF47616">
    <property type="entry name" value="GST C-terminal domain-like"/>
    <property type="match status" value="1"/>
</dbReference>
<sequence>MTIQLHGAAGTTCTNRVFLVAKELNIPVVLVPVDFATAEHKSEAYLEHQPFGQVPYIVDNANVQQYGGNSGLIPKDPKKLAKFEQAASIEVTDFDPHAGAIMEKVFKAFRGLPADETIVAKHAELLIDKLDAYERILKTSKWLAGGDLTLADLLHLPYGDYLTKGGYGGLLEDEEKRPHVAKKSPISRPTWQAVQNGA</sequence>
<evidence type="ECO:0000259" key="6">
    <source>
        <dbReference type="PROSITE" id="PS50405"/>
    </source>
</evidence>
<protein>
    <recommendedName>
        <fullName evidence="1">glutathione transferase</fullName>
        <ecNumber evidence="1">2.5.1.18</ecNumber>
    </recommendedName>
</protein>
<accession>A0ABP1DBN4</accession>
<dbReference type="EMBL" id="OZ037946">
    <property type="protein sequence ID" value="CAL1705243.1"/>
    <property type="molecule type" value="Genomic_DNA"/>
</dbReference>
<dbReference type="SUPFAM" id="SSF52833">
    <property type="entry name" value="Thioredoxin-like"/>
    <property type="match status" value="1"/>
</dbReference>
<dbReference type="InterPro" id="IPR036282">
    <property type="entry name" value="Glutathione-S-Trfase_C_sf"/>
</dbReference>
<keyword evidence="2" id="KW-0808">Transferase</keyword>
<dbReference type="Gene3D" id="1.20.1050.10">
    <property type="match status" value="1"/>
</dbReference>
<comment type="similarity">
    <text evidence="4">Belongs to the GST superfamily.</text>
</comment>
<dbReference type="Proteomes" id="UP001497453">
    <property type="component" value="Chromosome 3"/>
</dbReference>
<feature type="domain" description="GST C-terminal" evidence="6">
    <location>
        <begin position="76"/>
        <end position="198"/>
    </location>
</feature>
<name>A0ABP1DBN4_9APHY</name>
<comment type="catalytic activity">
    <reaction evidence="3">
        <text>RX + glutathione = an S-substituted glutathione + a halide anion + H(+)</text>
        <dbReference type="Rhea" id="RHEA:16437"/>
        <dbReference type="ChEBI" id="CHEBI:15378"/>
        <dbReference type="ChEBI" id="CHEBI:16042"/>
        <dbReference type="ChEBI" id="CHEBI:17792"/>
        <dbReference type="ChEBI" id="CHEBI:57925"/>
        <dbReference type="ChEBI" id="CHEBI:90779"/>
        <dbReference type="EC" id="2.5.1.18"/>
    </reaction>
</comment>
<evidence type="ECO:0000256" key="4">
    <source>
        <dbReference type="RuleBase" id="RU003494"/>
    </source>
</evidence>
<keyword evidence="8" id="KW-1185">Reference proteome</keyword>
<evidence type="ECO:0000313" key="8">
    <source>
        <dbReference type="Proteomes" id="UP001497453"/>
    </source>
</evidence>
<evidence type="ECO:0000256" key="2">
    <source>
        <dbReference type="ARBA" id="ARBA00022679"/>
    </source>
</evidence>
<evidence type="ECO:0000256" key="1">
    <source>
        <dbReference type="ARBA" id="ARBA00012452"/>
    </source>
</evidence>
<evidence type="ECO:0000256" key="5">
    <source>
        <dbReference type="SAM" id="MobiDB-lite"/>
    </source>
</evidence>
<dbReference type="InterPro" id="IPR004046">
    <property type="entry name" value="GST_C"/>
</dbReference>
<dbReference type="InterPro" id="IPR036249">
    <property type="entry name" value="Thioredoxin-like_sf"/>
</dbReference>
<dbReference type="EC" id="2.5.1.18" evidence="1"/>
<feature type="compositionally biased region" description="Polar residues" evidence="5">
    <location>
        <begin position="187"/>
        <end position="198"/>
    </location>
</feature>
<feature type="region of interest" description="Disordered" evidence="5">
    <location>
        <begin position="178"/>
        <end position="198"/>
    </location>
</feature>
<organism evidence="7 8">
    <name type="scientific">Somion occarium</name>
    <dbReference type="NCBI Taxonomy" id="3059160"/>
    <lineage>
        <taxon>Eukaryota</taxon>
        <taxon>Fungi</taxon>
        <taxon>Dikarya</taxon>
        <taxon>Basidiomycota</taxon>
        <taxon>Agaricomycotina</taxon>
        <taxon>Agaricomycetes</taxon>
        <taxon>Polyporales</taxon>
        <taxon>Cerrenaceae</taxon>
        <taxon>Somion</taxon>
    </lineage>
</organism>
<dbReference type="PROSITE" id="PS50405">
    <property type="entry name" value="GST_CTER"/>
    <property type="match status" value="1"/>
</dbReference>
<dbReference type="InterPro" id="IPR004045">
    <property type="entry name" value="Glutathione_S-Trfase_N"/>
</dbReference>